<feature type="compositionally biased region" description="Low complexity" evidence="1">
    <location>
        <begin position="1"/>
        <end position="18"/>
    </location>
</feature>
<name>A0A641AR03_9ACTN</name>
<evidence type="ECO:0000256" key="2">
    <source>
        <dbReference type="SAM" id="Phobius"/>
    </source>
</evidence>
<keyword evidence="2" id="KW-0812">Transmembrane</keyword>
<accession>A0A641AR03</accession>
<feature type="transmembrane region" description="Helical" evidence="2">
    <location>
        <begin position="197"/>
        <end position="215"/>
    </location>
</feature>
<keyword evidence="4" id="KW-1185">Reference proteome</keyword>
<dbReference type="OrthoDB" id="3822725at2"/>
<feature type="transmembrane region" description="Helical" evidence="2">
    <location>
        <begin position="169"/>
        <end position="190"/>
    </location>
</feature>
<dbReference type="Proteomes" id="UP001515100">
    <property type="component" value="Unassembled WGS sequence"/>
</dbReference>
<evidence type="ECO:0000256" key="1">
    <source>
        <dbReference type="SAM" id="MobiDB-lite"/>
    </source>
</evidence>
<organism evidence="3 4">
    <name type="scientific">Aeromicrobium fastidiosum</name>
    <dbReference type="NCBI Taxonomy" id="52699"/>
    <lineage>
        <taxon>Bacteria</taxon>
        <taxon>Bacillati</taxon>
        <taxon>Actinomycetota</taxon>
        <taxon>Actinomycetes</taxon>
        <taxon>Propionibacteriales</taxon>
        <taxon>Nocardioidaceae</taxon>
        <taxon>Aeromicrobium</taxon>
    </lineage>
</organism>
<feature type="transmembrane region" description="Helical" evidence="2">
    <location>
        <begin position="127"/>
        <end position="157"/>
    </location>
</feature>
<reference evidence="3" key="1">
    <citation type="submission" date="2019-09" db="EMBL/GenBank/DDBJ databases">
        <authorList>
            <person name="Li J."/>
        </authorList>
    </citation>
    <scope>NUCLEOTIDE SEQUENCE [LARGE SCALE GENOMIC DNA]</scope>
    <source>
        <strain evidence="3">NRBC 14897</strain>
    </source>
</reference>
<dbReference type="RefSeq" id="WP_129181093.1">
    <property type="nucleotide sequence ID" value="NZ_JAGIOG010000001.1"/>
</dbReference>
<keyword evidence="2" id="KW-1133">Transmembrane helix</keyword>
<feature type="transmembrane region" description="Helical" evidence="2">
    <location>
        <begin position="49"/>
        <end position="69"/>
    </location>
</feature>
<dbReference type="EMBL" id="SDPP02000001">
    <property type="protein sequence ID" value="KAA1380534.1"/>
    <property type="molecule type" value="Genomic_DNA"/>
</dbReference>
<keyword evidence="2" id="KW-0472">Membrane</keyword>
<evidence type="ECO:0000313" key="4">
    <source>
        <dbReference type="Proteomes" id="UP001515100"/>
    </source>
</evidence>
<protein>
    <submittedName>
        <fullName evidence="3">ABC transporter permease subunit</fullName>
    </submittedName>
</protein>
<gene>
    <name evidence="3" type="ORF">ESP62_004980</name>
</gene>
<feature type="transmembrane region" description="Helical" evidence="2">
    <location>
        <begin position="247"/>
        <end position="269"/>
    </location>
</feature>
<evidence type="ECO:0000313" key="3">
    <source>
        <dbReference type="EMBL" id="KAA1380534.1"/>
    </source>
</evidence>
<feature type="transmembrane region" description="Helical" evidence="2">
    <location>
        <begin position="75"/>
        <end position="100"/>
    </location>
</feature>
<comment type="caution">
    <text evidence="3">The sequence shown here is derived from an EMBL/GenBank/DDBJ whole genome shotgun (WGS) entry which is preliminary data.</text>
</comment>
<proteinExistence type="predicted"/>
<feature type="region of interest" description="Disordered" evidence="1">
    <location>
        <begin position="1"/>
        <end position="22"/>
    </location>
</feature>
<sequence>MSTTVTSPVAAPTSSAVAQRAPRPVPEPIPFSRLVSVELRKCFDTRAGFWLLASVGIIGLLATVAVLLWSPDSQLTYSTFSGAVGFPMTVLLPMIAILLVTGEWTQRSGLTTFTLVPNRPRVIGAKAAVTIGIAVVSTVLAFAIGAVGTVLGSAIAGVDQVWDMTAGDIVNIGLAQTLGMLIGFMLAAVIRHSAGAIVAYFVYSFVLSGLTELLAQTQQWFSDLRPWVDVNYAQAALFNGSLTSAQWAHLAVTTVVWLVVPMTVGLWALMRSEVK</sequence>
<dbReference type="AlphaFoldDB" id="A0A641AR03"/>